<dbReference type="GO" id="GO:0005829">
    <property type="term" value="C:cytosol"/>
    <property type="evidence" value="ECO:0007669"/>
    <property type="project" value="TreeGrafter"/>
</dbReference>
<evidence type="ECO:0000256" key="1">
    <source>
        <dbReference type="ARBA" id="ARBA00022603"/>
    </source>
</evidence>
<dbReference type="Gene3D" id="2.40.50.1070">
    <property type="match status" value="1"/>
</dbReference>
<evidence type="ECO:0000256" key="2">
    <source>
        <dbReference type="ARBA" id="ARBA00022679"/>
    </source>
</evidence>
<dbReference type="InterPro" id="IPR029063">
    <property type="entry name" value="SAM-dependent_MTases_sf"/>
</dbReference>
<dbReference type="EMBL" id="UINC01017651">
    <property type="protein sequence ID" value="SVA73444.1"/>
    <property type="molecule type" value="Genomic_DNA"/>
</dbReference>
<dbReference type="InterPro" id="IPR010280">
    <property type="entry name" value="U5_MeTrfase_fam"/>
</dbReference>
<keyword evidence="2" id="KW-0808">Transferase</keyword>
<dbReference type="GO" id="GO:0030697">
    <property type="term" value="F:tRNA (uracil(54)-C5)-methyltransferase activity, S-adenosyl methionine-dependent"/>
    <property type="evidence" value="ECO:0007669"/>
    <property type="project" value="InterPro"/>
</dbReference>
<gene>
    <name evidence="5" type="ORF">METZ01_LOCUS126298</name>
</gene>
<dbReference type="PROSITE" id="PS51687">
    <property type="entry name" value="SAM_MT_RNA_M5U"/>
    <property type="match status" value="1"/>
</dbReference>
<dbReference type="SUPFAM" id="SSF53335">
    <property type="entry name" value="S-adenosyl-L-methionine-dependent methyltransferases"/>
    <property type="match status" value="1"/>
</dbReference>
<dbReference type="GO" id="GO:0008033">
    <property type="term" value="P:tRNA processing"/>
    <property type="evidence" value="ECO:0007669"/>
    <property type="project" value="UniProtKB-KW"/>
</dbReference>
<dbReference type="GO" id="GO:0032259">
    <property type="term" value="P:methylation"/>
    <property type="evidence" value="ECO:0007669"/>
    <property type="project" value="UniProtKB-KW"/>
</dbReference>
<evidence type="ECO:0000256" key="3">
    <source>
        <dbReference type="ARBA" id="ARBA00022691"/>
    </source>
</evidence>
<dbReference type="InterPro" id="IPR030390">
    <property type="entry name" value="MeTrfase_TrmA_AS"/>
</dbReference>
<accession>A0A381Y8V8</accession>
<name>A0A381Y8V8_9ZZZZ</name>
<protein>
    <submittedName>
        <fullName evidence="5">Uncharacterized protein</fullName>
    </submittedName>
</protein>
<keyword evidence="4" id="KW-0819">tRNA processing</keyword>
<evidence type="ECO:0000313" key="5">
    <source>
        <dbReference type="EMBL" id="SVA73444.1"/>
    </source>
</evidence>
<evidence type="ECO:0000256" key="4">
    <source>
        <dbReference type="ARBA" id="ARBA00022694"/>
    </source>
</evidence>
<dbReference type="PANTHER" id="PTHR47790">
    <property type="entry name" value="TRNA/TMRNA (URACIL-C(5))-METHYLTRANSFERASE"/>
    <property type="match status" value="1"/>
</dbReference>
<keyword evidence="1" id="KW-0489">Methyltransferase</keyword>
<dbReference type="Pfam" id="PF05958">
    <property type="entry name" value="tRNA_U5-meth_tr"/>
    <property type="match status" value="1"/>
</dbReference>
<proteinExistence type="predicted"/>
<reference evidence="5" key="1">
    <citation type="submission" date="2018-05" db="EMBL/GenBank/DDBJ databases">
        <authorList>
            <person name="Lanie J.A."/>
            <person name="Ng W.-L."/>
            <person name="Kazmierczak K.M."/>
            <person name="Andrzejewski T.M."/>
            <person name="Davidsen T.M."/>
            <person name="Wayne K.J."/>
            <person name="Tettelin H."/>
            <person name="Glass J.I."/>
            <person name="Rusch D."/>
            <person name="Podicherti R."/>
            <person name="Tsui H.-C.T."/>
            <person name="Winkler M.E."/>
        </authorList>
    </citation>
    <scope>NUCLEOTIDE SEQUENCE</scope>
</reference>
<organism evidence="5">
    <name type="scientific">marine metagenome</name>
    <dbReference type="NCBI Taxonomy" id="408172"/>
    <lineage>
        <taxon>unclassified sequences</taxon>
        <taxon>metagenomes</taxon>
        <taxon>ecological metagenomes</taxon>
    </lineage>
</organism>
<dbReference type="GO" id="GO:0019843">
    <property type="term" value="F:rRNA binding"/>
    <property type="evidence" value="ECO:0007669"/>
    <property type="project" value="TreeGrafter"/>
</dbReference>
<sequence length="296" mass="33989">MNENDAKKPISQMQICHPRINLLMEELIQEIRVNKEIRDKLFQVEFQVSRKGDALISLIYHRHLSSKWIETASILSKKIDCSLVGRSRKQKLVVGKDYVSETYVVSEEDYQLRLFEQCFSQPNPYICDAILEWIFNEIYKSKDVLELHCGIGTFTIPLSNSFDKVLATDNSRNCIKGLKENLRINSSSNVSIARLSGDETLSALSGDRMFYRLRNLDLKSFSLDTVFVDPPRAGLGIYTLEKIKNFSQIIYVSCGFNSLKNDIEHLSSTHKVMCAGLFDQFPFTDHIESTIILNKR</sequence>
<dbReference type="GO" id="GO:0000049">
    <property type="term" value="F:tRNA binding"/>
    <property type="evidence" value="ECO:0007669"/>
    <property type="project" value="TreeGrafter"/>
</dbReference>
<dbReference type="PROSITE" id="PS01230">
    <property type="entry name" value="TRMA_1"/>
    <property type="match status" value="1"/>
</dbReference>
<dbReference type="Gene3D" id="3.40.50.150">
    <property type="entry name" value="Vaccinia Virus protein VP39"/>
    <property type="match status" value="1"/>
</dbReference>
<dbReference type="InterPro" id="IPR011869">
    <property type="entry name" value="TrmA_MeTrfase"/>
</dbReference>
<dbReference type="PANTHER" id="PTHR47790:SF2">
    <property type="entry name" value="TRNA_TMRNA (URACIL-C(5))-METHYLTRANSFERASE"/>
    <property type="match status" value="1"/>
</dbReference>
<dbReference type="AlphaFoldDB" id="A0A381Y8V8"/>
<keyword evidence="3" id="KW-0949">S-adenosyl-L-methionine</keyword>